<dbReference type="EMBL" id="JBHSIV010000007">
    <property type="protein sequence ID" value="MFC5062239.1"/>
    <property type="molecule type" value="Genomic_DNA"/>
</dbReference>
<dbReference type="InterPro" id="IPR011991">
    <property type="entry name" value="ArsR-like_HTH"/>
</dbReference>
<dbReference type="Proteomes" id="UP001595947">
    <property type="component" value="Unassembled WGS sequence"/>
</dbReference>
<sequence>MTPDPTDEVLRALAEPRRRAILELVAHSELAAGEIAAAFDVSRTAVSQHLTVLKEAGLLHERREATRRLYRARPEGLAGLRDLLDDLWGASLDTARRLVEADRAAGTGEAGRGAGPDEGVA</sequence>
<gene>
    <name evidence="6" type="ORF">ACFPBZ_08480</name>
</gene>
<feature type="domain" description="HTH arsR-type" evidence="5">
    <location>
        <begin position="1"/>
        <end position="92"/>
    </location>
</feature>
<dbReference type="InterPro" id="IPR051081">
    <property type="entry name" value="HTH_MetalResp_TranReg"/>
</dbReference>
<feature type="region of interest" description="Disordered" evidence="4">
    <location>
        <begin position="102"/>
        <end position="121"/>
    </location>
</feature>
<dbReference type="Pfam" id="PF01022">
    <property type="entry name" value="HTH_5"/>
    <property type="match status" value="1"/>
</dbReference>
<evidence type="ECO:0000256" key="1">
    <source>
        <dbReference type="ARBA" id="ARBA00023015"/>
    </source>
</evidence>
<evidence type="ECO:0000256" key="3">
    <source>
        <dbReference type="ARBA" id="ARBA00023163"/>
    </source>
</evidence>
<evidence type="ECO:0000256" key="2">
    <source>
        <dbReference type="ARBA" id="ARBA00023125"/>
    </source>
</evidence>
<comment type="caution">
    <text evidence="6">The sequence shown here is derived from an EMBL/GenBank/DDBJ whole genome shotgun (WGS) entry which is preliminary data.</text>
</comment>
<evidence type="ECO:0000259" key="5">
    <source>
        <dbReference type="PROSITE" id="PS50987"/>
    </source>
</evidence>
<dbReference type="InterPro" id="IPR036388">
    <property type="entry name" value="WH-like_DNA-bd_sf"/>
</dbReference>
<feature type="compositionally biased region" description="Gly residues" evidence="4">
    <location>
        <begin position="108"/>
        <end position="121"/>
    </location>
</feature>
<keyword evidence="1" id="KW-0805">Transcription regulation</keyword>
<protein>
    <submittedName>
        <fullName evidence="6">ArsR/SmtB family transcription factor</fullName>
    </submittedName>
</protein>
<dbReference type="PRINTS" id="PR00778">
    <property type="entry name" value="HTHARSR"/>
</dbReference>
<dbReference type="PROSITE" id="PS50987">
    <property type="entry name" value="HTH_ARSR_2"/>
    <property type="match status" value="1"/>
</dbReference>
<proteinExistence type="predicted"/>
<reference evidence="7" key="1">
    <citation type="journal article" date="2019" name="Int. J. Syst. Evol. Microbiol.">
        <title>The Global Catalogue of Microorganisms (GCM) 10K type strain sequencing project: providing services to taxonomists for standard genome sequencing and annotation.</title>
        <authorList>
            <consortium name="The Broad Institute Genomics Platform"/>
            <consortium name="The Broad Institute Genome Sequencing Center for Infectious Disease"/>
            <person name="Wu L."/>
            <person name="Ma J."/>
        </authorList>
    </citation>
    <scope>NUCLEOTIDE SEQUENCE [LARGE SCALE GENOMIC DNA]</scope>
    <source>
        <strain evidence="7">CGMCC 4.7093</strain>
    </source>
</reference>
<keyword evidence="2" id="KW-0238">DNA-binding</keyword>
<dbReference type="Gene3D" id="1.10.10.10">
    <property type="entry name" value="Winged helix-like DNA-binding domain superfamily/Winged helix DNA-binding domain"/>
    <property type="match status" value="1"/>
</dbReference>
<name>A0ABV9YJC6_9PSEU</name>
<accession>A0ABV9YJC6</accession>
<dbReference type="PANTHER" id="PTHR33154:SF33">
    <property type="entry name" value="TRANSCRIPTIONAL REPRESSOR SDPR"/>
    <property type="match status" value="1"/>
</dbReference>
<dbReference type="PANTHER" id="PTHR33154">
    <property type="entry name" value="TRANSCRIPTIONAL REGULATOR, ARSR FAMILY"/>
    <property type="match status" value="1"/>
</dbReference>
<dbReference type="CDD" id="cd00090">
    <property type="entry name" value="HTH_ARSR"/>
    <property type="match status" value="1"/>
</dbReference>
<dbReference type="SUPFAM" id="SSF46785">
    <property type="entry name" value="Winged helix' DNA-binding domain"/>
    <property type="match status" value="1"/>
</dbReference>
<dbReference type="RefSeq" id="WP_378035593.1">
    <property type="nucleotide sequence ID" value="NZ_JBHSIV010000007.1"/>
</dbReference>
<dbReference type="InterPro" id="IPR036390">
    <property type="entry name" value="WH_DNA-bd_sf"/>
</dbReference>
<keyword evidence="3" id="KW-0804">Transcription</keyword>
<dbReference type="NCBIfam" id="NF033788">
    <property type="entry name" value="HTH_metalloreg"/>
    <property type="match status" value="1"/>
</dbReference>
<keyword evidence="7" id="KW-1185">Reference proteome</keyword>
<evidence type="ECO:0000313" key="6">
    <source>
        <dbReference type="EMBL" id="MFC5062239.1"/>
    </source>
</evidence>
<evidence type="ECO:0000256" key="4">
    <source>
        <dbReference type="SAM" id="MobiDB-lite"/>
    </source>
</evidence>
<evidence type="ECO:0000313" key="7">
    <source>
        <dbReference type="Proteomes" id="UP001595947"/>
    </source>
</evidence>
<organism evidence="6 7">
    <name type="scientific">Actinomycetospora atypica</name>
    <dbReference type="NCBI Taxonomy" id="1290095"/>
    <lineage>
        <taxon>Bacteria</taxon>
        <taxon>Bacillati</taxon>
        <taxon>Actinomycetota</taxon>
        <taxon>Actinomycetes</taxon>
        <taxon>Pseudonocardiales</taxon>
        <taxon>Pseudonocardiaceae</taxon>
        <taxon>Actinomycetospora</taxon>
    </lineage>
</organism>
<dbReference type="SMART" id="SM00418">
    <property type="entry name" value="HTH_ARSR"/>
    <property type="match status" value="1"/>
</dbReference>
<dbReference type="InterPro" id="IPR001845">
    <property type="entry name" value="HTH_ArsR_DNA-bd_dom"/>
</dbReference>